<dbReference type="Pfam" id="PF09842">
    <property type="entry name" value="DUF2069"/>
    <property type="match status" value="1"/>
</dbReference>
<evidence type="ECO:0000313" key="3">
    <source>
        <dbReference type="Proteomes" id="UP000809431"/>
    </source>
</evidence>
<feature type="transmembrane region" description="Helical" evidence="1">
    <location>
        <begin position="90"/>
        <end position="111"/>
    </location>
</feature>
<evidence type="ECO:0000256" key="1">
    <source>
        <dbReference type="SAM" id="Phobius"/>
    </source>
</evidence>
<keyword evidence="1" id="KW-0812">Transmembrane</keyword>
<organism evidence="2 3">
    <name type="scientific">Jeongeupia naejangsanensis</name>
    <dbReference type="NCBI Taxonomy" id="613195"/>
    <lineage>
        <taxon>Bacteria</taxon>
        <taxon>Pseudomonadati</taxon>
        <taxon>Pseudomonadota</taxon>
        <taxon>Betaproteobacteria</taxon>
        <taxon>Neisseriales</taxon>
        <taxon>Chitinibacteraceae</taxon>
        <taxon>Jeongeupia</taxon>
    </lineage>
</organism>
<sequence length="124" mass="13699">MSLQKQRDLARIAAVGSVVALIALCLAWELVLAPLRTGGSTLALKALPLLLPLRGLIHGRRYTYQWTSMFILLWWAEGLMRVWSDAGLSRWLAGGEVVLATICFVAVSYYAKWTRPSVLAAEAK</sequence>
<dbReference type="InterPro" id="IPR018643">
    <property type="entry name" value="DUF2069_membrane"/>
</dbReference>
<dbReference type="RefSeq" id="WP_203539763.1">
    <property type="nucleotide sequence ID" value="NZ_JAESND010000011.1"/>
</dbReference>
<feature type="transmembrane region" description="Helical" evidence="1">
    <location>
        <begin position="12"/>
        <end position="31"/>
    </location>
</feature>
<accession>A0ABS2BPI8</accession>
<reference evidence="2 3" key="1">
    <citation type="submission" date="2021-01" db="EMBL/GenBank/DDBJ databases">
        <title>Draft Genome Sequence and Polyhydroxyalkanoate Biosynthetic Potential of Jeongeupia naejangsanensis Type Strain DSM 24253.</title>
        <authorList>
            <person name="Turrini P."/>
            <person name="Artuso I."/>
            <person name="Lugli G.A."/>
            <person name="Frangipani E."/>
            <person name="Ventura M."/>
            <person name="Visca P."/>
        </authorList>
    </citation>
    <scope>NUCLEOTIDE SEQUENCE [LARGE SCALE GENOMIC DNA]</scope>
    <source>
        <strain evidence="2 3">DSM 24253</strain>
    </source>
</reference>
<keyword evidence="1" id="KW-0472">Membrane</keyword>
<gene>
    <name evidence="2" type="ORF">JMJ54_17050</name>
</gene>
<proteinExistence type="predicted"/>
<name>A0ABS2BPI8_9NEIS</name>
<protein>
    <submittedName>
        <fullName evidence="2">DUF2069 domain-containing protein</fullName>
    </submittedName>
</protein>
<comment type="caution">
    <text evidence="2">The sequence shown here is derived from an EMBL/GenBank/DDBJ whole genome shotgun (WGS) entry which is preliminary data.</text>
</comment>
<keyword evidence="3" id="KW-1185">Reference proteome</keyword>
<dbReference type="EMBL" id="JAESND010000011">
    <property type="protein sequence ID" value="MBM3117547.1"/>
    <property type="molecule type" value="Genomic_DNA"/>
</dbReference>
<dbReference type="Proteomes" id="UP000809431">
    <property type="component" value="Unassembled WGS sequence"/>
</dbReference>
<keyword evidence="1" id="KW-1133">Transmembrane helix</keyword>
<evidence type="ECO:0000313" key="2">
    <source>
        <dbReference type="EMBL" id="MBM3117547.1"/>
    </source>
</evidence>